<comment type="caution">
    <text evidence="1">The sequence shown here is derived from an EMBL/GenBank/DDBJ whole genome shotgun (WGS) entry which is preliminary data.</text>
</comment>
<evidence type="ECO:0000313" key="1">
    <source>
        <dbReference type="EMBL" id="KAF2468901.1"/>
    </source>
</evidence>
<reference evidence="1" key="1">
    <citation type="journal article" date="2020" name="Stud. Mycol.">
        <title>101 Dothideomycetes genomes: a test case for predicting lifestyles and emergence of pathogens.</title>
        <authorList>
            <person name="Haridas S."/>
            <person name="Albert R."/>
            <person name="Binder M."/>
            <person name="Bloem J."/>
            <person name="Labutti K."/>
            <person name="Salamov A."/>
            <person name="Andreopoulos B."/>
            <person name="Baker S."/>
            <person name="Barry K."/>
            <person name="Bills G."/>
            <person name="Bluhm B."/>
            <person name="Cannon C."/>
            <person name="Castanera R."/>
            <person name="Culley D."/>
            <person name="Daum C."/>
            <person name="Ezra D."/>
            <person name="Gonzalez J."/>
            <person name="Henrissat B."/>
            <person name="Kuo A."/>
            <person name="Liang C."/>
            <person name="Lipzen A."/>
            <person name="Lutzoni F."/>
            <person name="Magnuson J."/>
            <person name="Mondo S."/>
            <person name="Nolan M."/>
            <person name="Ohm R."/>
            <person name="Pangilinan J."/>
            <person name="Park H.-J."/>
            <person name="Ramirez L."/>
            <person name="Alfaro M."/>
            <person name="Sun H."/>
            <person name="Tritt A."/>
            <person name="Yoshinaga Y."/>
            <person name="Zwiers L.-H."/>
            <person name="Turgeon B."/>
            <person name="Goodwin S."/>
            <person name="Spatafora J."/>
            <person name="Crous P."/>
            <person name="Grigoriev I."/>
        </authorList>
    </citation>
    <scope>NUCLEOTIDE SEQUENCE</scope>
    <source>
        <strain evidence="1">ATCC 200398</strain>
    </source>
</reference>
<gene>
    <name evidence="1" type="ORF">BDR25DRAFT_289872</name>
</gene>
<evidence type="ECO:0000313" key="2">
    <source>
        <dbReference type="Proteomes" id="UP000799755"/>
    </source>
</evidence>
<organism evidence="1 2">
    <name type="scientific">Lindgomyces ingoldianus</name>
    <dbReference type="NCBI Taxonomy" id="673940"/>
    <lineage>
        <taxon>Eukaryota</taxon>
        <taxon>Fungi</taxon>
        <taxon>Dikarya</taxon>
        <taxon>Ascomycota</taxon>
        <taxon>Pezizomycotina</taxon>
        <taxon>Dothideomycetes</taxon>
        <taxon>Pleosporomycetidae</taxon>
        <taxon>Pleosporales</taxon>
        <taxon>Lindgomycetaceae</taxon>
        <taxon>Lindgomyces</taxon>
    </lineage>
</organism>
<keyword evidence="2" id="KW-1185">Reference proteome</keyword>
<proteinExistence type="predicted"/>
<name>A0ACB6QPS4_9PLEO</name>
<dbReference type="EMBL" id="MU003514">
    <property type="protein sequence ID" value="KAF2468901.1"/>
    <property type="molecule type" value="Genomic_DNA"/>
</dbReference>
<accession>A0ACB6QPS4</accession>
<protein>
    <submittedName>
        <fullName evidence="1">C6 transcription factor</fullName>
    </submittedName>
</protein>
<sequence>MVFRGKPSKACQRCRDRKLRCDLRRSGCSPCLRVGAQCAGYRDTSTLRITDQTQTVQAKALSKAANPKHSHLPPSTPRSYALSLEVQARNLFFAYYIADFSRTWDFLYPFFSSASTPEHLSLSIDAVSLAFLSHQVYSSSALALSRQKYVSALRKTNTALQCPNTARKATTLDASLLLDLFENMTNSGIGFHDTNRAHVNGALALVKLRGLGDFTDTADVRALIRLILNHIISCVSKSDPVPKEIPKILEYAARLMDPMGPKWRLSGLMIEYTNLVSEMNKEGLGDAESVERCVNLDARYEELARNMPPNWMFEKMKAEPKSERYFGEWWNRYPNRTLTQTWNVLRLARILLCEEIVERLGGESDDASVLETQRAKTVIETMTNEICASVPQMTDCNFAAKHKLPPPGYPPSESTIASTQHLHTPSHYLDAYIMIYALYVAAWSRHCPPITRIWIVRELDHIASHFRIKEAALVRDILVEEKEARVGPWEVYRLLGSYAFAA</sequence>
<dbReference type="Proteomes" id="UP000799755">
    <property type="component" value="Unassembled WGS sequence"/>
</dbReference>